<dbReference type="OrthoDB" id="9813953at2"/>
<dbReference type="RefSeq" id="WP_105359412.1">
    <property type="nucleotide sequence ID" value="NZ_PUIA01000085.1"/>
</dbReference>
<feature type="domain" description="Response regulatory" evidence="4">
    <location>
        <begin position="10"/>
        <end position="125"/>
    </location>
</feature>
<protein>
    <submittedName>
        <fullName evidence="5">Two-component system response regulator</fullName>
    </submittedName>
</protein>
<dbReference type="Proteomes" id="UP000240009">
    <property type="component" value="Unassembled WGS sequence"/>
</dbReference>
<keyword evidence="1 3" id="KW-0597">Phosphoprotein</keyword>
<dbReference type="PANTHER" id="PTHR44591">
    <property type="entry name" value="STRESS RESPONSE REGULATOR PROTEIN 1"/>
    <property type="match status" value="1"/>
</dbReference>
<evidence type="ECO:0000313" key="5">
    <source>
        <dbReference type="EMBL" id="PQO25316.1"/>
    </source>
</evidence>
<dbReference type="PANTHER" id="PTHR44591:SF14">
    <property type="entry name" value="PROTEIN PILG"/>
    <property type="match status" value="1"/>
</dbReference>
<keyword evidence="2" id="KW-0902">Two-component regulatory system</keyword>
<proteinExistence type="predicted"/>
<evidence type="ECO:0000256" key="3">
    <source>
        <dbReference type="PROSITE-ProRule" id="PRU00169"/>
    </source>
</evidence>
<dbReference type="EMBL" id="PUIA01000085">
    <property type="protein sequence ID" value="PQO25316.1"/>
    <property type="molecule type" value="Genomic_DNA"/>
</dbReference>
<comment type="caution">
    <text evidence="5">The sequence shown here is derived from an EMBL/GenBank/DDBJ whole genome shotgun (WGS) entry which is preliminary data.</text>
</comment>
<name>A0A2S8EZG1_9BACT</name>
<dbReference type="InterPro" id="IPR001789">
    <property type="entry name" value="Sig_transdc_resp-reg_receiver"/>
</dbReference>
<dbReference type="InterPro" id="IPR050595">
    <property type="entry name" value="Bact_response_regulator"/>
</dbReference>
<dbReference type="Gene3D" id="3.40.50.2300">
    <property type="match status" value="1"/>
</dbReference>
<evidence type="ECO:0000256" key="2">
    <source>
        <dbReference type="ARBA" id="ARBA00023012"/>
    </source>
</evidence>
<gene>
    <name evidence="5" type="ORF">C5Y96_25800</name>
</gene>
<dbReference type="GO" id="GO:0000160">
    <property type="term" value="P:phosphorelay signal transduction system"/>
    <property type="evidence" value="ECO:0007669"/>
    <property type="project" value="UniProtKB-KW"/>
</dbReference>
<dbReference type="PROSITE" id="PS50110">
    <property type="entry name" value="RESPONSE_REGULATORY"/>
    <property type="match status" value="1"/>
</dbReference>
<organism evidence="5 6">
    <name type="scientific">Blastopirellula marina</name>
    <dbReference type="NCBI Taxonomy" id="124"/>
    <lineage>
        <taxon>Bacteria</taxon>
        <taxon>Pseudomonadati</taxon>
        <taxon>Planctomycetota</taxon>
        <taxon>Planctomycetia</taxon>
        <taxon>Pirellulales</taxon>
        <taxon>Pirellulaceae</taxon>
        <taxon>Blastopirellula</taxon>
    </lineage>
</organism>
<dbReference type="AlphaFoldDB" id="A0A2S8EZG1"/>
<reference evidence="5 6" key="1">
    <citation type="submission" date="2018-02" db="EMBL/GenBank/DDBJ databases">
        <title>Comparative genomes isolates from brazilian mangrove.</title>
        <authorList>
            <person name="Araujo J.E."/>
            <person name="Taketani R.G."/>
            <person name="Silva M.C.P."/>
            <person name="Loureco M.V."/>
            <person name="Andreote F.D."/>
        </authorList>
    </citation>
    <scope>NUCLEOTIDE SEQUENCE [LARGE SCALE GENOMIC DNA]</scope>
    <source>
        <strain evidence="5 6">HEX-2 MGV</strain>
    </source>
</reference>
<accession>A0A2S8EZG1</accession>
<dbReference type="SMART" id="SM00448">
    <property type="entry name" value="REC"/>
    <property type="match status" value="1"/>
</dbReference>
<evidence type="ECO:0000256" key="1">
    <source>
        <dbReference type="ARBA" id="ARBA00022553"/>
    </source>
</evidence>
<evidence type="ECO:0000259" key="4">
    <source>
        <dbReference type="PROSITE" id="PS50110"/>
    </source>
</evidence>
<dbReference type="InterPro" id="IPR011006">
    <property type="entry name" value="CheY-like_superfamily"/>
</dbReference>
<dbReference type="SUPFAM" id="SSF52172">
    <property type="entry name" value="CheY-like"/>
    <property type="match status" value="1"/>
</dbReference>
<evidence type="ECO:0000313" key="6">
    <source>
        <dbReference type="Proteomes" id="UP000240009"/>
    </source>
</evidence>
<dbReference type="Pfam" id="PF00072">
    <property type="entry name" value="Response_reg"/>
    <property type="match status" value="1"/>
</dbReference>
<sequence>MSTSNPSRGRVLVCDDSMLMRKLVIDSLTEDGWTLAGEAQNGKEACEKYQELRPDAVTMDIVMPEHDGIYGLEQIINHDPDAKVVMVSALNQTSLVAESVRKGAQDFMVKPFLPEHLQETMRRLVDANLQA</sequence>
<feature type="modified residue" description="4-aspartylphosphate" evidence="3">
    <location>
        <position position="60"/>
    </location>
</feature>